<evidence type="ECO:0000256" key="7">
    <source>
        <dbReference type="ARBA" id="ARBA00023235"/>
    </source>
</evidence>
<dbReference type="InterPro" id="IPR027417">
    <property type="entry name" value="P-loop_NTPase"/>
</dbReference>
<evidence type="ECO:0000256" key="10">
    <source>
        <dbReference type="ARBA" id="ARBA00048988"/>
    </source>
</evidence>
<evidence type="ECO:0000256" key="5">
    <source>
        <dbReference type="ARBA" id="ARBA00022840"/>
    </source>
</evidence>
<feature type="domain" description="UvrD-like helicase C-terminal" evidence="13">
    <location>
        <begin position="345"/>
        <end position="647"/>
    </location>
</feature>
<evidence type="ECO:0000259" key="13">
    <source>
        <dbReference type="PROSITE" id="PS51217"/>
    </source>
</evidence>
<dbReference type="PROSITE" id="PS51198">
    <property type="entry name" value="UVRD_HELICASE_ATP_BIND"/>
    <property type="match status" value="1"/>
</dbReference>
<dbReference type="Gene3D" id="1.10.10.160">
    <property type="match status" value="1"/>
</dbReference>
<feature type="domain" description="UvrD-like helicase ATP-binding" evidence="12">
    <location>
        <begin position="23"/>
        <end position="344"/>
    </location>
</feature>
<dbReference type="EMBL" id="CP084167">
    <property type="protein sequence ID" value="UJG43111.1"/>
    <property type="molecule type" value="Genomic_DNA"/>
</dbReference>
<proteinExistence type="inferred from homology"/>
<reference evidence="14" key="1">
    <citation type="journal article" date="2022" name="Nat. Microbiol.">
        <title>Unique mobile elements and scalable gene flow at the prokaryote-eukaryote boundary revealed by circularized Asgard archaea genomes.</title>
        <authorList>
            <person name="Wu F."/>
            <person name="Speth D.R."/>
            <person name="Philosof A."/>
            <person name="Cremiere A."/>
            <person name="Narayanan A."/>
            <person name="Barco R.A."/>
            <person name="Connon S.A."/>
            <person name="Amend J.P."/>
            <person name="Antoshechkin I.A."/>
            <person name="Orphan V.J."/>
        </authorList>
    </citation>
    <scope>NUCLEOTIDE SEQUENCE</scope>
    <source>
        <strain evidence="14">PR6</strain>
    </source>
</reference>
<comment type="catalytic activity">
    <reaction evidence="10">
        <text>ATP + H2O = ADP + phosphate + H(+)</text>
        <dbReference type="Rhea" id="RHEA:13065"/>
        <dbReference type="ChEBI" id="CHEBI:15377"/>
        <dbReference type="ChEBI" id="CHEBI:15378"/>
        <dbReference type="ChEBI" id="CHEBI:30616"/>
        <dbReference type="ChEBI" id="CHEBI:43474"/>
        <dbReference type="ChEBI" id="CHEBI:456216"/>
        <dbReference type="EC" id="5.6.2.4"/>
    </reaction>
</comment>
<keyword evidence="5 11" id="KW-0067">ATP-binding</keyword>
<dbReference type="GO" id="GO:0005829">
    <property type="term" value="C:cytosol"/>
    <property type="evidence" value="ECO:0007669"/>
    <property type="project" value="TreeGrafter"/>
</dbReference>
<dbReference type="PANTHER" id="PTHR11070">
    <property type="entry name" value="UVRD / RECB / PCRA DNA HELICASE FAMILY MEMBER"/>
    <property type="match status" value="1"/>
</dbReference>
<evidence type="ECO:0000259" key="12">
    <source>
        <dbReference type="PROSITE" id="PS51198"/>
    </source>
</evidence>
<evidence type="ECO:0000256" key="3">
    <source>
        <dbReference type="ARBA" id="ARBA00022801"/>
    </source>
</evidence>
<evidence type="ECO:0000313" key="14">
    <source>
        <dbReference type="EMBL" id="UJG43111.1"/>
    </source>
</evidence>
<dbReference type="Gene3D" id="3.40.50.300">
    <property type="entry name" value="P-loop containing nucleotide triphosphate hydrolases"/>
    <property type="match status" value="3"/>
</dbReference>
<dbReference type="AlphaFoldDB" id="A0A9Y1BPZ0"/>
<name>A0A9Y1BPZ0_9ARCH</name>
<dbReference type="Proteomes" id="UP001200513">
    <property type="component" value="Chromosome"/>
</dbReference>
<dbReference type="GO" id="GO:0005524">
    <property type="term" value="F:ATP binding"/>
    <property type="evidence" value="ECO:0007669"/>
    <property type="project" value="UniProtKB-UniRule"/>
</dbReference>
<dbReference type="CDD" id="cd17932">
    <property type="entry name" value="DEXQc_UvrD"/>
    <property type="match status" value="1"/>
</dbReference>
<evidence type="ECO:0000256" key="11">
    <source>
        <dbReference type="PROSITE-ProRule" id="PRU00560"/>
    </source>
</evidence>
<feature type="binding site" evidence="11">
    <location>
        <begin position="44"/>
        <end position="51"/>
    </location>
    <ligand>
        <name>ATP</name>
        <dbReference type="ChEBI" id="CHEBI:30616"/>
    </ligand>
</feature>
<organism evidence="14">
    <name type="scientific">Candidatus Heimdallarchaeum endolithica</name>
    <dbReference type="NCBI Taxonomy" id="2876572"/>
    <lineage>
        <taxon>Archaea</taxon>
        <taxon>Promethearchaeati</taxon>
        <taxon>Candidatus Heimdallarchaeota</taxon>
        <taxon>Candidatus Heimdallarchaeia (ex Rinke et al. 2021) (nom. nud.)</taxon>
        <taxon>Candidatus Heimdallarchaeales</taxon>
        <taxon>Candidatus Heimdallarchaeaceae</taxon>
        <taxon>Candidatus Heimdallarchaeum</taxon>
    </lineage>
</organism>
<keyword evidence="7" id="KW-0413">Isomerase</keyword>
<evidence type="ECO:0000256" key="9">
    <source>
        <dbReference type="ARBA" id="ARBA00034808"/>
    </source>
</evidence>
<dbReference type="EC" id="5.6.2.4" evidence="9"/>
<dbReference type="GO" id="GO:0000725">
    <property type="term" value="P:recombinational repair"/>
    <property type="evidence" value="ECO:0007669"/>
    <property type="project" value="TreeGrafter"/>
</dbReference>
<protein>
    <recommendedName>
        <fullName evidence="9">DNA 3'-5' helicase</fullName>
        <ecNumber evidence="9">5.6.2.4</ecNumber>
    </recommendedName>
</protein>
<evidence type="ECO:0000256" key="2">
    <source>
        <dbReference type="ARBA" id="ARBA00022741"/>
    </source>
</evidence>
<dbReference type="PANTHER" id="PTHR11070:SF2">
    <property type="entry name" value="ATP-DEPENDENT DNA HELICASE SRS2"/>
    <property type="match status" value="1"/>
</dbReference>
<dbReference type="GO" id="GO:0003677">
    <property type="term" value="F:DNA binding"/>
    <property type="evidence" value="ECO:0007669"/>
    <property type="project" value="UniProtKB-KW"/>
</dbReference>
<dbReference type="InterPro" id="IPR013986">
    <property type="entry name" value="DExx_box_DNA_helicase_dom_sf"/>
</dbReference>
<keyword evidence="6" id="KW-0238">DNA-binding</keyword>
<dbReference type="GO" id="GO:0033202">
    <property type="term" value="C:DNA helicase complex"/>
    <property type="evidence" value="ECO:0007669"/>
    <property type="project" value="TreeGrafter"/>
</dbReference>
<dbReference type="InterPro" id="IPR014016">
    <property type="entry name" value="UvrD-like_ATP-bd"/>
</dbReference>
<dbReference type="Pfam" id="PF00580">
    <property type="entry name" value="UvrD-helicase"/>
    <property type="match status" value="1"/>
</dbReference>
<dbReference type="InterPro" id="IPR000212">
    <property type="entry name" value="DNA_helicase_UvrD/REP"/>
</dbReference>
<gene>
    <name evidence="14" type="ORF">K9W46_12145</name>
</gene>
<evidence type="ECO:0000256" key="1">
    <source>
        <dbReference type="ARBA" id="ARBA00009922"/>
    </source>
</evidence>
<accession>A0A9Y1BPZ0</accession>
<evidence type="ECO:0000256" key="6">
    <source>
        <dbReference type="ARBA" id="ARBA00023125"/>
    </source>
</evidence>
<comment type="catalytic activity">
    <reaction evidence="8">
        <text>Couples ATP hydrolysis with the unwinding of duplex DNA by translocating in the 3'-5' direction.</text>
        <dbReference type="EC" id="5.6.2.4"/>
    </reaction>
</comment>
<dbReference type="Pfam" id="PF13361">
    <property type="entry name" value="UvrD_C"/>
    <property type="match status" value="2"/>
</dbReference>
<evidence type="ECO:0000256" key="4">
    <source>
        <dbReference type="ARBA" id="ARBA00022806"/>
    </source>
</evidence>
<sequence length="748" mass="87726">MFWTEDEFIKNMRNALGWVKYSRQLNQEQMSAVLHTNGPLWVLAGPGSGKTELLIWKLFKLIFVDGVDPQTIFLTTFTEKAAKNMFNRIITYYNNLLKHGFDCIKNVDISSLKIGTLHSLCNSILVEYRYDNYHTKRLMDENESSYFFYKYVTMTKSGSQGPSDYFWEYFFEKRPYSKWQRVNYSKILLSRITEDLIDVEKLQNSDDIFMQELAEYYIQYKQSLNHRDRCDFPTVQQLFLKFLNEEEGEKFIQGDMERDLPPIKYVLVDEYQDTNPIQEEIYFRMTELISPSDCNITVVGDDDQAMYRFRGATVDSLIFFGERVKERFGKIPTKIQLKRNYRSHPAIIDWFNSYIANMPEMQIKGARAPGKERMISAKHFQENWNPIAIIEGSSLTDTAEKVAEFIQSIINFRDEKNEKIIDDPSQIVILSQSTRETSRNVGSFVESLRRRGVPVYNPRNRKIHETTEVKQLLGAYIEIIDKNNSELSENDHVLRISTRVKDFIQSCRREYQNLITSQGGIDKLLNYVSQSQLKIESAPPNKKFDATFHRIFLRLLNCPPFSEYLSDPVISPRYGIISAQIEAFNTVYSNYLVKSSTINSLKRNLLRDFYTVFCGQILNSGLNDVEDIDYPILPGRVQIVTYHQSKGLEFPIVILLGLTKQYRVGISYKLERMLSEYRKNPLQLESDELRAAQDMIRLYYVGQTRAKYCLIFADKELNKWKYSLGFDEKGEKRFSLNWLENNNIPVYR</sequence>
<keyword evidence="3 11" id="KW-0378">Hydrolase</keyword>
<dbReference type="SUPFAM" id="SSF52540">
    <property type="entry name" value="P-loop containing nucleoside triphosphate hydrolases"/>
    <property type="match status" value="1"/>
</dbReference>
<dbReference type="PROSITE" id="PS51217">
    <property type="entry name" value="UVRD_HELICASE_CTER"/>
    <property type="match status" value="1"/>
</dbReference>
<dbReference type="InterPro" id="IPR014017">
    <property type="entry name" value="DNA_helicase_UvrD-like_C"/>
</dbReference>
<dbReference type="GO" id="GO:0043138">
    <property type="term" value="F:3'-5' DNA helicase activity"/>
    <property type="evidence" value="ECO:0007669"/>
    <property type="project" value="UniProtKB-EC"/>
</dbReference>
<comment type="similarity">
    <text evidence="1">Belongs to the helicase family. UvrD subfamily.</text>
</comment>
<keyword evidence="4 11" id="KW-0347">Helicase</keyword>
<evidence type="ECO:0000256" key="8">
    <source>
        <dbReference type="ARBA" id="ARBA00034617"/>
    </source>
</evidence>
<dbReference type="GO" id="GO:0016787">
    <property type="term" value="F:hydrolase activity"/>
    <property type="evidence" value="ECO:0007669"/>
    <property type="project" value="UniProtKB-UniRule"/>
</dbReference>
<keyword evidence="2 11" id="KW-0547">Nucleotide-binding</keyword>